<dbReference type="EC" id="3.1.21.-" evidence="5"/>
<protein>
    <submittedName>
        <fullName evidence="5">Restriction endonuclease subunit S</fullName>
        <ecNumber evidence="5">3.1.21.-</ecNumber>
    </submittedName>
</protein>
<evidence type="ECO:0000259" key="4">
    <source>
        <dbReference type="Pfam" id="PF01420"/>
    </source>
</evidence>
<dbReference type="GO" id="GO:0004519">
    <property type="term" value="F:endonuclease activity"/>
    <property type="evidence" value="ECO:0007669"/>
    <property type="project" value="UniProtKB-KW"/>
</dbReference>
<keyword evidence="6" id="KW-1185">Reference proteome</keyword>
<dbReference type="SUPFAM" id="SSF116734">
    <property type="entry name" value="DNA methylase specificity domain"/>
    <property type="match status" value="1"/>
</dbReference>
<gene>
    <name evidence="5" type="ORF">VF724_15235</name>
</gene>
<dbReference type="RefSeq" id="WP_371755135.1">
    <property type="nucleotide sequence ID" value="NZ_JAYJLD010000026.1"/>
</dbReference>
<dbReference type="Gene3D" id="1.10.287.1120">
    <property type="entry name" value="Bipartite methylase S protein"/>
    <property type="match status" value="1"/>
</dbReference>
<evidence type="ECO:0000256" key="2">
    <source>
        <dbReference type="ARBA" id="ARBA00022747"/>
    </source>
</evidence>
<dbReference type="InterPro" id="IPR052021">
    <property type="entry name" value="Type-I_RS_S_subunit"/>
</dbReference>
<comment type="similarity">
    <text evidence="1">Belongs to the type-I restriction system S methylase family.</text>
</comment>
<keyword evidence="2" id="KW-0680">Restriction system</keyword>
<dbReference type="Gene3D" id="3.90.220.20">
    <property type="entry name" value="DNA methylase specificity domains"/>
    <property type="match status" value="1"/>
</dbReference>
<evidence type="ECO:0000256" key="3">
    <source>
        <dbReference type="ARBA" id="ARBA00023125"/>
    </source>
</evidence>
<keyword evidence="5" id="KW-0378">Hydrolase</keyword>
<dbReference type="Proteomes" id="UP001310386">
    <property type="component" value="Unassembled WGS sequence"/>
</dbReference>
<sequence length="227" mass="25021">MINHHLEQMAQAIFKSWFVDFEPFGGEMPPDWREGTISDLGNVIGGSTPSKAKPEYYTEHGIAWITPKDLSINKNKFIAHGADDITELGLRNSSARLMPKGTVLFSSRAPIGYIAIASGEVCTNQGFKSIVPKDSVGTAFIYYFLIENLQTIENMASGSTFKEISGSTMKGIPAVIPDVDTLCRFQEECTPIFEKQELLEAENAHLAEVRDSLLPHLMSGELSVTDF</sequence>
<evidence type="ECO:0000256" key="1">
    <source>
        <dbReference type="ARBA" id="ARBA00010923"/>
    </source>
</evidence>
<proteinExistence type="inferred from homology"/>
<dbReference type="GO" id="GO:0016787">
    <property type="term" value="F:hydrolase activity"/>
    <property type="evidence" value="ECO:0007669"/>
    <property type="project" value="UniProtKB-KW"/>
</dbReference>
<dbReference type="PANTHER" id="PTHR30408:SF13">
    <property type="entry name" value="TYPE I RESTRICTION ENZYME HINDI SPECIFICITY SUBUNIT"/>
    <property type="match status" value="1"/>
</dbReference>
<feature type="domain" description="Type I restriction modification DNA specificity" evidence="4">
    <location>
        <begin position="30"/>
        <end position="187"/>
    </location>
</feature>
<name>A0ABU5ZKG6_9BACL</name>
<reference evidence="5" key="1">
    <citation type="submission" date="2023-12" db="EMBL/GenBank/DDBJ databases">
        <title>Fervidustalea candida gen. nov., sp. nov., a novel member of the family Paenibacillaceae isolated from a geothermal area.</title>
        <authorList>
            <person name="Li W.-J."/>
            <person name="Jiao J.-Y."/>
            <person name="Chen Y."/>
        </authorList>
    </citation>
    <scope>NUCLEOTIDE SEQUENCE</scope>
    <source>
        <strain evidence="5">SYSU GA230002</strain>
    </source>
</reference>
<dbReference type="InterPro" id="IPR044946">
    <property type="entry name" value="Restrct_endonuc_typeI_TRD_sf"/>
</dbReference>
<dbReference type="EMBL" id="JAYJLD010000026">
    <property type="protein sequence ID" value="MEB3103009.1"/>
    <property type="molecule type" value="Genomic_DNA"/>
</dbReference>
<dbReference type="CDD" id="cd17273">
    <property type="entry name" value="RMtype1_S_EcoJA69PI-TRD1-CR1_like"/>
    <property type="match status" value="1"/>
</dbReference>
<evidence type="ECO:0000313" key="6">
    <source>
        <dbReference type="Proteomes" id="UP001310386"/>
    </source>
</evidence>
<accession>A0ABU5ZKG6</accession>
<keyword evidence="5" id="KW-0540">Nuclease</keyword>
<keyword evidence="3" id="KW-0238">DNA-binding</keyword>
<dbReference type="PANTHER" id="PTHR30408">
    <property type="entry name" value="TYPE-1 RESTRICTION ENZYME ECOKI SPECIFICITY PROTEIN"/>
    <property type="match status" value="1"/>
</dbReference>
<dbReference type="InterPro" id="IPR000055">
    <property type="entry name" value="Restrct_endonuc_typeI_TRD"/>
</dbReference>
<keyword evidence="5" id="KW-0255">Endonuclease</keyword>
<organism evidence="5 6">
    <name type="scientific">Ferviditalea candida</name>
    <dbReference type="NCBI Taxonomy" id="3108399"/>
    <lineage>
        <taxon>Bacteria</taxon>
        <taxon>Bacillati</taxon>
        <taxon>Bacillota</taxon>
        <taxon>Bacilli</taxon>
        <taxon>Bacillales</taxon>
        <taxon>Paenibacillaceae</taxon>
        <taxon>Ferviditalea</taxon>
    </lineage>
</organism>
<dbReference type="Pfam" id="PF01420">
    <property type="entry name" value="Methylase_S"/>
    <property type="match status" value="1"/>
</dbReference>
<evidence type="ECO:0000313" key="5">
    <source>
        <dbReference type="EMBL" id="MEB3103009.1"/>
    </source>
</evidence>
<comment type="caution">
    <text evidence="5">The sequence shown here is derived from an EMBL/GenBank/DDBJ whole genome shotgun (WGS) entry which is preliminary data.</text>
</comment>